<dbReference type="InterPro" id="IPR000175">
    <property type="entry name" value="Na/ntran_symport"/>
</dbReference>
<dbReference type="PROSITE" id="PS50267">
    <property type="entry name" value="NA_NEUROTRAN_SYMP_3"/>
    <property type="match status" value="1"/>
</dbReference>
<organism evidence="8 9">
    <name type="scientific">Desmophyllum pertusum</name>
    <dbReference type="NCBI Taxonomy" id="174260"/>
    <lineage>
        <taxon>Eukaryota</taxon>
        <taxon>Metazoa</taxon>
        <taxon>Cnidaria</taxon>
        <taxon>Anthozoa</taxon>
        <taxon>Hexacorallia</taxon>
        <taxon>Scleractinia</taxon>
        <taxon>Caryophylliina</taxon>
        <taxon>Caryophylliidae</taxon>
        <taxon>Desmophyllum</taxon>
    </lineage>
</organism>
<dbReference type="AlphaFoldDB" id="A0A9X0CN05"/>
<evidence type="ECO:0000313" key="8">
    <source>
        <dbReference type="EMBL" id="KAJ7361899.1"/>
    </source>
</evidence>
<proteinExistence type="predicted"/>
<comment type="caution">
    <text evidence="8">The sequence shown here is derived from an EMBL/GenBank/DDBJ whole genome shotgun (WGS) entry which is preliminary data.</text>
</comment>
<dbReference type="PANTHER" id="PTHR42948">
    <property type="entry name" value="TRANSPORTER"/>
    <property type="match status" value="1"/>
</dbReference>
<comment type="subcellular location">
    <subcellularLocation>
        <location evidence="1">Membrane</location>
        <topology evidence="1">Multi-pass membrane protein</topology>
    </subcellularLocation>
</comment>
<feature type="transmembrane region" description="Helical" evidence="7">
    <location>
        <begin position="12"/>
        <end position="34"/>
    </location>
</feature>
<keyword evidence="5 7" id="KW-0472">Membrane</keyword>
<keyword evidence="6" id="KW-0915">Sodium</keyword>
<feature type="binding site" evidence="6">
    <location>
        <position position="95"/>
    </location>
    <ligand>
        <name>Na(+)</name>
        <dbReference type="ChEBI" id="CHEBI:29101"/>
        <label>1</label>
    </ligand>
</feature>
<dbReference type="GO" id="GO:0016020">
    <property type="term" value="C:membrane"/>
    <property type="evidence" value="ECO:0007669"/>
    <property type="project" value="UniProtKB-SubCell"/>
</dbReference>
<evidence type="ECO:0000256" key="1">
    <source>
        <dbReference type="ARBA" id="ARBA00004141"/>
    </source>
</evidence>
<feature type="transmembrane region" description="Helical" evidence="7">
    <location>
        <begin position="231"/>
        <end position="250"/>
    </location>
</feature>
<evidence type="ECO:0000256" key="7">
    <source>
        <dbReference type="SAM" id="Phobius"/>
    </source>
</evidence>
<feature type="transmembrane region" description="Helical" evidence="7">
    <location>
        <begin position="187"/>
        <end position="209"/>
    </location>
</feature>
<evidence type="ECO:0000256" key="4">
    <source>
        <dbReference type="ARBA" id="ARBA00022989"/>
    </source>
</evidence>
<reference evidence="8" key="1">
    <citation type="submission" date="2023-01" db="EMBL/GenBank/DDBJ databases">
        <title>Genome assembly of the deep-sea coral Lophelia pertusa.</title>
        <authorList>
            <person name="Herrera S."/>
            <person name="Cordes E."/>
        </authorList>
    </citation>
    <scope>NUCLEOTIDE SEQUENCE</scope>
    <source>
        <strain evidence="8">USNM1676648</strain>
        <tissue evidence="8">Polyp</tissue>
    </source>
</reference>
<sequence length="277" mass="31522">MSRRDSVVKLGIALPVCNNLISLLSAITLFSTVFSTKMKEGANTTEIARLLREDGYANTGLTFLWMPVLYEPLGIAGRVLSSLFFLCLSLGGISSLVAMIELPVHTLEEMRVPRKYGLPVVFVVLFCVGLPSALDLDILVNQDFVWAFGQILAGVITISLPIRYGASKFRDDLVNQFGLDDWKLPRIWDYIINFIGPVIALALFVSFVIDTVKDEKTEWYKLGRESLMTCLVEWIVVLLLLLMANVLWMYRRRTRRRIHRISSIRDAQREVFTNDER</sequence>
<evidence type="ECO:0000256" key="3">
    <source>
        <dbReference type="ARBA" id="ARBA00022692"/>
    </source>
</evidence>
<dbReference type="EMBL" id="MU827308">
    <property type="protein sequence ID" value="KAJ7361899.1"/>
    <property type="molecule type" value="Genomic_DNA"/>
</dbReference>
<dbReference type="OrthoDB" id="6581954at2759"/>
<evidence type="ECO:0000313" key="9">
    <source>
        <dbReference type="Proteomes" id="UP001163046"/>
    </source>
</evidence>
<dbReference type="SUPFAM" id="SSF161070">
    <property type="entry name" value="SNF-like"/>
    <property type="match status" value="1"/>
</dbReference>
<evidence type="ECO:0000256" key="2">
    <source>
        <dbReference type="ARBA" id="ARBA00022448"/>
    </source>
</evidence>
<dbReference type="InterPro" id="IPR037272">
    <property type="entry name" value="SNS_sf"/>
</dbReference>
<accession>A0A9X0CN05</accession>
<evidence type="ECO:0000256" key="6">
    <source>
        <dbReference type="PIRSR" id="PIRSR600175-1"/>
    </source>
</evidence>
<dbReference type="Pfam" id="PF00209">
    <property type="entry name" value="SNF"/>
    <property type="match status" value="1"/>
</dbReference>
<feature type="binding site" evidence="6">
    <location>
        <position position="18"/>
    </location>
    <ligand>
        <name>Na(+)</name>
        <dbReference type="ChEBI" id="CHEBI:29101"/>
        <label>1</label>
    </ligand>
</feature>
<feature type="transmembrane region" description="Helical" evidence="7">
    <location>
        <begin position="146"/>
        <end position="166"/>
    </location>
</feature>
<keyword evidence="4 7" id="KW-1133">Transmembrane helix</keyword>
<keyword evidence="6" id="KW-0479">Metal-binding</keyword>
<protein>
    <submittedName>
        <fullName evidence="8">Uncharacterized protein</fullName>
    </submittedName>
</protein>
<feature type="transmembrane region" description="Helical" evidence="7">
    <location>
        <begin position="116"/>
        <end position="134"/>
    </location>
</feature>
<dbReference type="Proteomes" id="UP001163046">
    <property type="component" value="Unassembled WGS sequence"/>
</dbReference>
<keyword evidence="2" id="KW-0813">Transport</keyword>
<evidence type="ECO:0000256" key="5">
    <source>
        <dbReference type="ARBA" id="ARBA00023136"/>
    </source>
</evidence>
<dbReference type="GO" id="GO:0046872">
    <property type="term" value="F:metal ion binding"/>
    <property type="evidence" value="ECO:0007669"/>
    <property type="project" value="UniProtKB-KW"/>
</dbReference>
<keyword evidence="9" id="KW-1185">Reference proteome</keyword>
<name>A0A9X0CN05_9CNID</name>
<feature type="transmembrane region" description="Helical" evidence="7">
    <location>
        <begin position="79"/>
        <end position="104"/>
    </location>
</feature>
<gene>
    <name evidence="8" type="ORF">OS493_014545</name>
</gene>
<dbReference type="PANTHER" id="PTHR42948:SF1">
    <property type="entry name" value="TRANSPORTER"/>
    <property type="match status" value="1"/>
</dbReference>
<keyword evidence="3 7" id="KW-0812">Transmembrane</keyword>